<proteinExistence type="predicted"/>
<dbReference type="HOGENOM" id="CLU_658960_0_0_1"/>
<gene>
    <name evidence="2" type="ORF">GALMADRAFT_493336</name>
</gene>
<feature type="compositionally biased region" description="Low complexity" evidence="1">
    <location>
        <begin position="139"/>
        <end position="154"/>
    </location>
</feature>
<accession>A0A067T9H4</accession>
<evidence type="ECO:0000313" key="3">
    <source>
        <dbReference type="Proteomes" id="UP000027222"/>
    </source>
</evidence>
<dbReference type="EMBL" id="KL142380">
    <property type="protein sequence ID" value="KDR75653.1"/>
    <property type="molecule type" value="Genomic_DNA"/>
</dbReference>
<dbReference type="Proteomes" id="UP000027222">
    <property type="component" value="Unassembled WGS sequence"/>
</dbReference>
<sequence length="417" mass="45197">MSCRNEETKKYKDYVRTILSPSQELAEFASRPIQTCVKCTRSNTTCVKGPLRFRCAPCSNKRRTCSWKEAFVVEFTTKHFGYSQEEAKRLYEEAGRSLKGSGDRDGGPSTKAGEEEVDEEGDGDNITMAPPRKNVQSKTAVPAATSASAPVGAARGTEQVVAGKKRILEEDGEESPSKIQKTGEAGTPSAPDGNYKREPYKKRPYRRHQSQTSVTLRIPVLPPSTSAPAAAAANAASPSGSIPNAPLPTQLAPATNYILKPCLEGPFTTKNLNSASTQTTSEMGQHVHSHNIGTQTESQGSTIEKTGNPVSHHVEALQKRNSSLTLQLEESDKHLKAQITVMQKALFEASTATLRVAILESELSSLKSRLVQKEPLLRDAGTQVDLTTGSSTSRKSTLKVINDRKKCLHALRSFNSA</sequence>
<feature type="compositionally biased region" description="Basic residues" evidence="1">
    <location>
        <begin position="199"/>
        <end position="209"/>
    </location>
</feature>
<name>A0A067T9H4_GALM3</name>
<evidence type="ECO:0000313" key="2">
    <source>
        <dbReference type="EMBL" id="KDR75653.1"/>
    </source>
</evidence>
<feature type="compositionally biased region" description="Basic and acidic residues" evidence="1">
    <location>
        <begin position="96"/>
        <end position="106"/>
    </location>
</feature>
<feature type="region of interest" description="Disordered" evidence="1">
    <location>
        <begin position="96"/>
        <end position="247"/>
    </location>
</feature>
<organism evidence="2 3">
    <name type="scientific">Galerina marginata (strain CBS 339.88)</name>
    <dbReference type="NCBI Taxonomy" id="685588"/>
    <lineage>
        <taxon>Eukaryota</taxon>
        <taxon>Fungi</taxon>
        <taxon>Dikarya</taxon>
        <taxon>Basidiomycota</taxon>
        <taxon>Agaricomycotina</taxon>
        <taxon>Agaricomycetes</taxon>
        <taxon>Agaricomycetidae</taxon>
        <taxon>Agaricales</taxon>
        <taxon>Agaricineae</taxon>
        <taxon>Strophariaceae</taxon>
        <taxon>Galerina</taxon>
    </lineage>
</organism>
<evidence type="ECO:0000256" key="1">
    <source>
        <dbReference type="SAM" id="MobiDB-lite"/>
    </source>
</evidence>
<dbReference type="AlphaFoldDB" id="A0A067T9H4"/>
<evidence type="ECO:0008006" key="4">
    <source>
        <dbReference type="Google" id="ProtNLM"/>
    </source>
</evidence>
<reference evidence="3" key="1">
    <citation type="journal article" date="2014" name="Proc. Natl. Acad. Sci. U.S.A.">
        <title>Extensive sampling of basidiomycete genomes demonstrates inadequacy of the white-rot/brown-rot paradigm for wood decay fungi.</title>
        <authorList>
            <person name="Riley R."/>
            <person name="Salamov A.A."/>
            <person name="Brown D.W."/>
            <person name="Nagy L.G."/>
            <person name="Floudas D."/>
            <person name="Held B.W."/>
            <person name="Levasseur A."/>
            <person name="Lombard V."/>
            <person name="Morin E."/>
            <person name="Otillar R."/>
            <person name="Lindquist E.A."/>
            <person name="Sun H."/>
            <person name="LaButti K.M."/>
            <person name="Schmutz J."/>
            <person name="Jabbour D."/>
            <person name="Luo H."/>
            <person name="Baker S.E."/>
            <person name="Pisabarro A.G."/>
            <person name="Walton J.D."/>
            <person name="Blanchette R.A."/>
            <person name="Henrissat B."/>
            <person name="Martin F."/>
            <person name="Cullen D."/>
            <person name="Hibbett D.S."/>
            <person name="Grigoriev I.V."/>
        </authorList>
    </citation>
    <scope>NUCLEOTIDE SEQUENCE [LARGE SCALE GENOMIC DNA]</scope>
    <source>
        <strain evidence="3">CBS 339.88</strain>
    </source>
</reference>
<protein>
    <recommendedName>
        <fullName evidence="4">Zn(2)-C6 fungal-type domain-containing protein</fullName>
    </recommendedName>
</protein>
<feature type="compositionally biased region" description="Low complexity" evidence="1">
    <location>
        <begin position="223"/>
        <end position="244"/>
    </location>
</feature>
<keyword evidence="3" id="KW-1185">Reference proteome</keyword>